<feature type="transmembrane region" description="Helical" evidence="1">
    <location>
        <begin position="73"/>
        <end position="92"/>
    </location>
</feature>
<keyword evidence="1" id="KW-0472">Membrane</keyword>
<keyword evidence="1" id="KW-1133">Transmembrane helix</keyword>
<feature type="transmembrane region" description="Helical" evidence="1">
    <location>
        <begin position="7"/>
        <end position="25"/>
    </location>
</feature>
<proteinExistence type="predicted"/>
<dbReference type="AlphaFoldDB" id="A0A1I7BKV6"/>
<dbReference type="EMBL" id="FPBF01000003">
    <property type="protein sequence ID" value="SFT87787.1"/>
    <property type="molecule type" value="Genomic_DNA"/>
</dbReference>
<keyword evidence="1" id="KW-0812">Transmembrane</keyword>
<sequence>MTQRQLFILTGIFIGIVILTNLPFLPGPNFLNTPAQLFYNGGQLFGLVGLVLVPFGLVWTVRQFINPESKFKLAPILLWTVPFTVFLSTTYLSNLTRDFSRGFAITRANQLIEAIEKHKELNGQYPDSLSIVGIEKPSTGIVGINGFHYQGDPDHYELTFSQNVILNFNFEIVTYDQTNSHSAKGEMKELHETGFEHWKYEIFD</sequence>
<keyword evidence="3" id="KW-1185">Reference proteome</keyword>
<evidence type="ECO:0000256" key="1">
    <source>
        <dbReference type="SAM" id="Phobius"/>
    </source>
</evidence>
<feature type="transmembrane region" description="Helical" evidence="1">
    <location>
        <begin position="37"/>
        <end position="61"/>
    </location>
</feature>
<dbReference type="OrthoDB" id="851986at2"/>
<protein>
    <submittedName>
        <fullName evidence="2">Uncharacterized protein</fullName>
    </submittedName>
</protein>
<dbReference type="Proteomes" id="UP000199673">
    <property type="component" value="Unassembled WGS sequence"/>
</dbReference>
<dbReference type="RefSeq" id="WP_091693460.1">
    <property type="nucleotide sequence ID" value="NZ_FPBF01000003.1"/>
</dbReference>
<organism evidence="2 3">
    <name type="scientific">Algoriphagus locisalis</name>
    <dbReference type="NCBI Taxonomy" id="305507"/>
    <lineage>
        <taxon>Bacteria</taxon>
        <taxon>Pseudomonadati</taxon>
        <taxon>Bacteroidota</taxon>
        <taxon>Cytophagia</taxon>
        <taxon>Cytophagales</taxon>
        <taxon>Cyclobacteriaceae</taxon>
        <taxon>Algoriphagus</taxon>
    </lineage>
</organism>
<reference evidence="3" key="1">
    <citation type="submission" date="2016-10" db="EMBL/GenBank/DDBJ databases">
        <authorList>
            <person name="Varghese N."/>
            <person name="Submissions S."/>
        </authorList>
    </citation>
    <scope>NUCLEOTIDE SEQUENCE [LARGE SCALE GENOMIC DNA]</scope>
    <source>
        <strain evidence="3">DSM 23445</strain>
    </source>
</reference>
<accession>A0A1I7BKV6</accession>
<evidence type="ECO:0000313" key="2">
    <source>
        <dbReference type="EMBL" id="SFT87787.1"/>
    </source>
</evidence>
<evidence type="ECO:0000313" key="3">
    <source>
        <dbReference type="Proteomes" id="UP000199673"/>
    </source>
</evidence>
<name>A0A1I7BKV6_9BACT</name>
<gene>
    <name evidence="2" type="ORF">SAMN04489724_2504</name>
</gene>